<dbReference type="AlphaFoldDB" id="A0A2J8I2W8"/>
<evidence type="ECO:0000259" key="1">
    <source>
        <dbReference type="Pfam" id="PF13400"/>
    </source>
</evidence>
<evidence type="ECO:0000313" key="2">
    <source>
        <dbReference type="EMBL" id="PNI04869.1"/>
    </source>
</evidence>
<evidence type="ECO:0000313" key="3">
    <source>
        <dbReference type="Proteomes" id="UP000236449"/>
    </source>
</evidence>
<comment type="caution">
    <text evidence="2">The sequence shown here is derived from an EMBL/GenBank/DDBJ whole genome shotgun (WGS) entry which is preliminary data.</text>
</comment>
<dbReference type="Pfam" id="PF13400">
    <property type="entry name" value="Tad"/>
    <property type="match status" value="1"/>
</dbReference>
<dbReference type="RefSeq" id="WP_102966236.1">
    <property type="nucleotide sequence ID" value="NZ_POSK01000006.1"/>
</dbReference>
<name>A0A2J8I2W8_VIBDI</name>
<dbReference type="OrthoDB" id="6350731at2"/>
<dbReference type="EMBL" id="POSK01000006">
    <property type="protein sequence ID" value="PNI04869.1"/>
    <property type="molecule type" value="Genomic_DNA"/>
</dbReference>
<feature type="domain" description="Putative Flp pilus-assembly TadG-like N-terminal" evidence="1">
    <location>
        <begin position="17"/>
        <end position="60"/>
    </location>
</feature>
<dbReference type="Proteomes" id="UP000236449">
    <property type="component" value="Unassembled WGS sequence"/>
</dbReference>
<proteinExistence type="predicted"/>
<protein>
    <submittedName>
        <fullName evidence="2">Pilus assembly protein</fullName>
    </submittedName>
</protein>
<gene>
    <name evidence="2" type="ORF">C1N32_11080</name>
</gene>
<sequence length="457" mass="48958">MKTHHPVRSMRKQRGLVAVIVTIALFSFMGIAALAVDINHALMNRTKLQNSVDSAALAAALVLDRSDFTNGTAASALAIASGAAKDALAQMATADGNAELDFVSAPVEVNITLANRADLTGGYDPAGDDHYVRVAVNNLSLNSFVMQMFGLNKQLSASAVAGPSAGGGSCNLVPMAVCEIDPSDTSNSGYEYNSIYALKLATNNSEMGPGNFQLLNYDPDDPNTPSETESYKLSEQLAGAYKGCTVPGKTVRSKPGNTVGPVGDGLNMRFGDRSNLDAVLFPADSNTTEAELNDIYKNDHKDVNTITDVFEKIAEAETALATNVNPKNNKELTDAEVAQYEAVLADYPLNSQEDLTFNYEQYQNTGNDRRRLAVPIIDCSADAYGDPSPTGASDYNVKSVGCFFLLQRAPTNNGDKQQIYGEYLEKCPTPNVPYNGVSNSLGTYRIVLYDDPFNKES</sequence>
<reference evidence="2 3" key="1">
    <citation type="submission" date="2018-01" db="EMBL/GenBank/DDBJ databases">
        <title>Draft genome sequences of six Vibrio diazotrophicus strains isolated from deep-sea sediments of the Baltic Sea.</title>
        <authorList>
            <person name="Castillo D."/>
            <person name="Vandieken V."/>
            <person name="Chiang O."/>
            <person name="Middelboe M."/>
        </authorList>
    </citation>
    <scope>NUCLEOTIDE SEQUENCE [LARGE SCALE GENOMIC DNA]</scope>
    <source>
        <strain evidence="2 3">60.27F</strain>
    </source>
</reference>
<accession>A0A2J8I2W8</accession>
<organism evidence="2 3">
    <name type="scientific">Vibrio diazotrophicus</name>
    <dbReference type="NCBI Taxonomy" id="685"/>
    <lineage>
        <taxon>Bacteria</taxon>
        <taxon>Pseudomonadati</taxon>
        <taxon>Pseudomonadota</taxon>
        <taxon>Gammaproteobacteria</taxon>
        <taxon>Vibrionales</taxon>
        <taxon>Vibrionaceae</taxon>
        <taxon>Vibrio</taxon>
    </lineage>
</organism>
<dbReference type="InterPro" id="IPR028087">
    <property type="entry name" value="Tad_N"/>
</dbReference>